<evidence type="ECO:0000256" key="2">
    <source>
        <dbReference type="ARBA" id="ARBA00022448"/>
    </source>
</evidence>
<name>A0A2N6VJX6_9MICO</name>
<dbReference type="RefSeq" id="WP_257994625.1">
    <property type="nucleotide sequence ID" value="NZ_PNHK01000099.1"/>
</dbReference>
<protein>
    <submittedName>
        <fullName evidence="5">ABC transporter substrate-binding protein</fullName>
    </submittedName>
</protein>
<dbReference type="GO" id="GO:0030001">
    <property type="term" value="P:metal ion transport"/>
    <property type="evidence" value="ECO:0007669"/>
    <property type="project" value="InterPro"/>
</dbReference>
<accession>A0A2N6VJX6</accession>
<dbReference type="AlphaFoldDB" id="A0A2N6VJX6"/>
<comment type="subcellular location">
    <subcellularLocation>
        <location evidence="1">Cell envelope</location>
    </subcellularLocation>
</comment>
<evidence type="ECO:0000256" key="1">
    <source>
        <dbReference type="ARBA" id="ARBA00004196"/>
    </source>
</evidence>
<comment type="caution">
    <text evidence="5">The sequence shown here is derived from an EMBL/GenBank/DDBJ whole genome shotgun (WGS) entry which is preliminary data.</text>
</comment>
<dbReference type="InterPro" id="IPR050492">
    <property type="entry name" value="Bact_metal-bind_prot9"/>
</dbReference>
<dbReference type="EMBL" id="PNHK01000099">
    <property type="protein sequence ID" value="PMD04394.1"/>
    <property type="molecule type" value="Genomic_DNA"/>
</dbReference>
<dbReference type="SUPFAM" id="SSF53807">
    <property type="entry name" value="Helical backbone' metal receptor"/>
    <property type="match status" value="1"/>
</dbReference>
<dbReference type="PANTHER" id="PTHR42953:SF1">
    <property type="entry name" value="METAL-BINDING PROTEIN HI_0362-RELATED"/>
    <property type="match status" value="1"/>
</dbReference>
<dbReference type="Pfam" id="PF01297">
    <property type="entry name" value="ZnuA"/>
    <property type="match status" value="1"/>
</dbReference>
<evidence type="ECO:0000256" key="3">
    <source>
        <dbReference type="ARBA" id="ARBA00022723"/>
    </source>
</evidence>
<keyword evidence="2" id="KW-0813">Transport</keyword>
<reference evidence="5 6" key="1">
    <citation type="submission" date="2017-09" db="EMBL/GenBank/DDBJ databases">
        <title>Bacterial strain isolated from the female urinary microbiota.</title>
        <authorList>
            <person name="Thomas-White K."/>
            <person name="Kumar N."/>
            <person name="Forster S."/>
            <person name="Putonti C."/>
            <person name="Lawley T."/>
            <person name="Wolfe A.J."/>
        </authorList>
    </citation>
    <scope>NUCLEOTIDE SEQUENCE [LARGE SCALE GENOMIC DNA]</scope>
    <source>
        <strain evidence="5 6">UMB1301</strain>
    </source>
</reference>
<organism evidence="5 6">
    <name type="scientific">Brevibacterium paucivorans</name>
    <dbReference type="NCBI Taxonomy" id="170994"/>
    <lineage>
        <taxon>Bacteria</taxon>
        <taxon>Bacillati</taxon>
        <taxon>Actinomycetota</taxon>
        <taxon>Actinomycetes</taxon>
        <taxon>Micrococcales</taxon>
        <taxon>Brevibacteriaceae</taxon>
        <taxon>Brevibacterium</taxon>
    </lineage>
</organism>
<dbReference type="GO" id="GO:0030313">
    <property type="term" value="C:cell envelope"/>
    <property type="evidence" value="ECO:0007669"/>
    <property type="project" value="UniProtKB-SubCell"/>
</dbReference>
<dbReference type="PANTHER" id="PTHR42953">
    <property type="entry name" value="HIGH-AFFINITY ZINC UPTAKE SYSTEM PROTEIN ZNUA-RELATED"/>
    <property type="match status" value="1"/>
</dbReference>
<evidence type="ECO:0000313" key="5">
    <source>
        <dbReference type="EMBL" id="PMD04394.1"/>
    </source>
</evidence>
<proteinExistence type="predicted"/>
<keyword evidence="4" id="KW-0732">Signal</keyword>
<evidence type="ECO:0000313" key="6">
    <source>
        <dbReference type="Proteomes" id="UP000235598"/>
    </source>
</evidence>
<dbReference type="Gene3D" id="3.40.50.1980">
    <property type="entry name" value="Nitrogenase molybdenum iron protein domain"/>
    <property type="match status" value="1"/>
</dbReference>
<keyword evidence="3" id="KW-0479">Metal-binding</keyword>
<feature type="non-terminal residue" evidence="5">
    <location>
        <position position="66"/>
    </location>
</feature>
<sequence length="66" mass="7497">MLGKHVHGEIDPHMWLSADNAIAYVKVIRDVFSRADPANAETYRANAADYIDQLDQLDAEVRRDID</sequence>
<dbReference type="InterPro" id="IPR006127">
    <property type="entry name" value="ZnuA-like"/>
</dbReference>
<gene>
    <name evidence="5" type="ORF">CJ199_12315</name>
</gene>
<evidence type="ECO:0000256" key="4">
    <source>
        <dbReference type="ARBA" id="ARBA00022729"/>
    </source>
</evidence>
<dbReference type="Proteomes" id="UP000235598">
    <property type="component" value="Unassembled WGS sequence"/>
</dbReference>
<dbReference type="GO" id="GO:0046872">
    <property type="term" value="F:metal ion binding"/>
    <property type="evidence" value="ECO:0007669"/>
    <property type="project" value="UniProtKB-KW"/>
</dbReference>